<proteinExistence type="predicted"/>
<evidence type="ECO:0000256" key="4">
    <source>
        <dbReference type="ARBA" id="ARBA00023136"/>
    </source>
</evidence>
<dbReference type="GO" id="GO:0005886">
    <property type="term" value="C:plasma membrane"/>
    <property type="evidence" value="ECO:0007669"/>
    <property type="project" value="TreeGrafter"/>
</dbReference>
<dbReference type="Proteomes" id="UP000254116">
    <property type="component" value="Unassembled WGS sequence"/>
</dbReference>
<dbReference type="InterPro" id="IPR058533">
    <property type="entry name" value="Cation_efflux_TM"/>
</dbReference>
<dbReference type="InterPro" id="IPR002524">
    <property type="entry name" value="Cation_efflux"/>
</dbReference>
<dbReference type="EMBL" id="UHBY01000003">
    <property type="protein sequence ID" value="SUL37383.1"/>
    <property type="molecule type" value="Genomic_DNA"/>
</dbReference>
<sequence>MIVFEAIKRFFVPSEVQSKEMLIISIIGLIVNIVVAFFMFKGGDTSHNLNMRGAFLHVIGDLLGSVGAITAAILIWAFGWTIADPIASILVSVIILKSAWGITKSSINILMEGTPK</sequence>
<dbReference type="InterPro" id="IPR050681">
    <property type="entry name" value="CDF/SLC30A"/>
</dbReference>
<dbReference type="InterPro" id="IPR027469">
    <property type="entry name" value="Cation_efflux_TMD_sf"/>
</dbReference>
<feature type="transmembrane region" description="Helical" evidence="5">
    <location>
        <begin position="21"/>
        <end position="42"/>
    </location>
</feature>
<dbReference type="SUPFAM" id="SSF161111">
    <property type="entry name" value="Cation efflux protein transmembrane domain-like"/>
    <property type="match status" value="1"/>
</dbReference>
<evidence type="ECO:0000313" key="8">
    <source>
        <dbReference type="Proteomes" id="UP000254116"/>
    </source>
</evidence>
<dbReference type="AlphaFoldDB" id="A0A380ELT8"/>
<dbReference type="NCBIfam" id="TIGR01297">
    <property type="entry name" value="CDF"/>
    <property type="match status" value="1"/>
</dbReference>
<feature type="transmembrane region" description="Helical" evidence="5">
    <location>
        <begin position="54"/>
        <end position="79"/>
    </location>
</feature>
<reference evidence="7 8" key="1">
    <citation type="submission" date="2018-06" db="EMBL/GenBank/DDBJ databases">
        <authorList>
            <consortium name="Pathogen Informatics"/>
            <person name="Doyle S."/>
        </authorList>
    </citation>
    <scope>NUCLEOTIDE SEQUENCE [LARGE SCALE GENOMIC DNA]</scope>
    <source>
        <strain evidence="7 8">NCTC10702</strain>
    </source>
</reference>
<dbReference type="Gene3D" id="1.20.1510.10">
    <property type="entry name" value="Cation efflux protein transmembrane domain"/>
    <property type="match status" value="1"/>
</dbReference>
<protein>
    <submittedName>
        <fullName evidence="7">Cobalt-zinc-cadmium resistance protein</fullName>
    </submittedName>
</protein>
<dbReference type="PANTHER" id="PTHR11562">
    <property type="entry name" value="CATION EFFLUX PROTEIN/ ZINC TRANSPORTER"/>
    <property type="match status" value="1"/>
</dbReference>
<dbReference type="PANTHER" id="PTHR11562:SF17">
    <property type="entry name" value="RE54080P-RELATED"/>
    <property type="match status" value="1"/>
</dbReference>
<evidence type="ECO:0000259" key="6">
    <source>
        <dbReference type="Pfam" id="PF01545"/>
    </source>
</evidence>
<organism evidence="7 8">
    <name type="scientific">Staphylococcus aureus</name>
    <dbReference type="NCBI Taxonomy" id="1280"/>
    <lineage>
        <taxon>Bacteria</taxon>
        <taxon>Bacillati</taxon>
        <taxon>Bacillota</taxon>
        <taxon>Bacilli</taxon>
        <taxon>Bacillales</taxon>
        <taxon>Staphylococcaceae</taxon>
        <taxon>Staphylococcus</taxon>
    </lineage>
</organism>
<evidence type="ECO:0000256" key="3">
    <source>
        <dbReference type="ARBA" id="ARBA00022989"/>
    </source>
</evidence>
<accession>A0A380ELT8</accession>
<evidence type="ECO:0000256" key="1">
    <source>
        <dbReference type="ARBA" id="ARBA00004141"/>
    </source>
</evidence>
<keyword evidence="3 5" id="KW-1133">Transmembrane helix</keyword>
<comment type="subcellular location">
    <subcellularLocation>
        <location evidence="1">Membrane</location>
        <topology evidence="1">Multi-pass membrane protein</topology>
    </subcellularLocation>
</comment>
<evidence type="ECO:0000313" key="7">
    <source>
        <dbReference type="EMBL" id="SUL37383.1"/>
    </source>
</evidence>
<keyword evidence="4 5" id="KW-0472">Membrane</keyword>
<dbReference type="Pfam" id="PF01545">
    <property type="entry name" value="Cation_efflux"/>
    <property type="match status" value="1"/>
</dbReference>
<keyword evidence="2 5" id="KW-0812">Transmembrane</keyword>
<evidence type="ECO:0000256" key="2">
    <source>
        <dbReference type="ARBA" id="ARBA00022692"/>
    </source>
</evidence>
<evidence type="ECO:0000256" key="5">
    <source>
        <dbReference type="SAM" id="Phobius"/>
    </source>
</evidence>
<name>A0A380ELT8_STAAU</name>
<dbReference type="GO" id="GO:0005385">
    <property type="term" value="F:zinc ion transmembrane transporter activity"/>
    <property type="evidence" value="ECO:0007669"/>
    <property type="project" value="TreeGrafter"/>
</dbReference>
<feature type="domain" description="Cation efflux protein transmembrane" evidence="6">
    <location>
        <begin position="2"/>
        <end position="111"/>
    </location>
</feature>
<gene>
    <name evidence="7" type="primary">czcD_4</name>
    <name evidence="7" type="ORF">NCTC10702_03383</name>
</gene>